<feature type="compositionally biased region" description="Low complexity" evidence="1">
    <location>
        <begin position="71"/>
        <end position="89"/>
    </location>
</feature>
<dbReference type="InterPro" id="IPR045635">
    <property type="entry name" value="DUF6412"/>
</dbReference>
<protein>
    <submittedName>
        <fullName evidence="3">Uncharacterized protein</fullName>
    </submittedName>
</protein>
<name>A0A7W8Z3U1_9ACTN</name>
<dbReference type="Proteomes" id="UP000588112">
    <property type="component" value="Unassembled WGS sequence"/>
</dbReference>
<comment type="caution">
    <text evidence="3">The sequence shown here is derived from an EMBL/GenBank/DDBJ whole genome shotgun (WGS) entry which is preliminary data.</text>
</comment>
<reference evidence="3 4" key="1">
    <citation type="submission" date="2020-08" db="EMBL/GenBank/DDBJ databases">
        <title>Sequencing the genomes of 1000 actinobacteria strains.</title>
        <authorList>
            <person name="Klenk H.-P."/>
        </authorList>
    </citation>
    <scope>NUCLEOTIDE SEQUENCE [LARGE SCALE GENOMIC DNA]</scope>
    <source>
        <strain evidence="3 4">DSM 45790</strain>
    </source>
</reference>
<evidence type="ECO:0000256" key="2">
    <source>
        <dbReference type="SAM" id="Phobius"/>
    </source>
</evidence>
<keyword evidence="2" id="KW-1133">Transmembrane helix</keyword>
<feature type="transmembrane region" description="Helical" evidence="2">
    <location>
        <begin position="26"/>
        <end position="42"/>
    </location>
</feature>
<dbReference type="Pfam" id="PF19950">
    <property type="entry name" value="DUF6412"/>
    <property type="match status" value="1"/>
</dbReference>
<evidence type="ECO:0000256" key="1">
    <source>
        <dbReference type="SAM" id="MobiDB-lite"/>
    </source>
</evidence>
<gene>
    <name evidence="3" type="ORF">BJ981_002232</name>
</gene>
<dbReference type="AlphaFoldDB" id="A0A7W8Z3U1"/>
<dbReference type="EMBL" id="JACHBR010000001">
    <property type="protein sequence ID" value="MBB5626533.1"/>
    <property type="molecule type" value="Genomic_DNA"/>
</dbReference>
<dbReference type="RefSeq" id="WP_184610543.1">
    <property type="nucleotide sequence ID" value="NZ_BOOS01000028.1"/>
</dbReference>
<keyword evidence="4" id="KW-1185">Reference proteome</keyword>
<proteinExistence type="predicted"/>
<evidence type="ECO:0000313" key="3">
    <source>
        <dbReference type="EMBL" id="MBB5626533.1"/>
    </source>
</evidence>
<evidence type="ECO:0000313" key="4">
    <source>
        <dbReference type="Proteomes" id="UP000588112"/>
    </source>
</evidence>
<keyword evidence="2" id="KW-0472">Membrane</keyword>
<organism evidence="3 4">
    <name type="scientific">Sphaerisporangium krabiense</name>
    <dbReference type="NCBI Taxonomy" id="763782"/>
    <lineage>
        <taxon>Bacteria</taxon>
        <taxon>Bacillati</taxon>
        <taxon>Actinomycetota</taxon>
        <taxon>Actinomycetes</taxon>
        <taxon>Streptosporangiales</taxon>
        <taxon>Streptosporangiaceae</taxon>
        <taxon>Sphaerisporangium</taxon>
    </lineage>
</organism>
<keyword evidence="2" id="KW-0812">Transmembrane</keyword>
<sequence>MSAFHTTVALVAQLLAGQTGPAALTAVGLVGVTLLVLAWALGRPAHVPAVTIGGRGRPRAAHAVFVRLRHPAAPGRPRPRAPSAGPALV</sequence>
<feature type="region of interest" description="Disordered" evidence="1">
    <location>
        <begin position="70"/>
        <end position="89"/>
    </location>
</feature>
<accession>A0A7W8Z3U1</accession>